<feature type="transmembrane region" description="Helical" evidence="13">
    <location>
        <begin position="7"/>
        <end position="25"/>
    </location>
</feature>
<dbReference type="Proteomes" id="UP000568050">
    <property type="component" value="Unassembled WGS sequence"/>
</dbReference>
<gene>
    <name evidence="14" type="ORF">FHX50_000513</name>
</gene>
<keyword evidence="8 13" id="KW-1133">Transmembrane helix</keyword>
<evidence type="ECO:0000256" key="7">
    <source>
        <dbReference type="ARBA" id="ARBA00022967"/>
    </source>
</evidence>
<accession>A0A839QR68</accession>
<dbReference type="AlphaFoldDB" id="A0A839QR68"/>
<dbReference type="EC" id="7.1.1.9" evidence="4"/>
<evidence type="ECO:0000256" key="8">
    <source>
        <dbReference type="ARBA" id="ARBA00022989"/>
    </source>
</evidence>
<proteinExistence type="inferred from homology"/>
<sequence>MNTFARITAICGFFFIIVGVAYTFLTGTYEPSGFEWVGVPAIFGLSGLMFMMSVYSMMTSRRFNKQAQDDHAGEVHDEAGVQGTFAPYSWAPLWASLGASLVFIGLPIGWWLMVLGFIVAAYGVITWVMAHSTGFHAH</sequence>
<evidence type="ECO:0000256" key="1">
    <source>
        <dbReference type="ARBA" id="ARBA00002536"/>
    </source>
</evidence>
<evidence type="ECO:0000313" key="14">
    <source>
        <dbReference type="EMBL" id="MBB3022265.1"/>
    </source>
</evidence>
<feature type="transmembrane region" description="Helical" evidence="13">
    <location>
        <begin position="110"/>
        <end position="130"/>
    </location>
</feature>
<dbReference type="GO" id="GO:0022900">
    <property type="term" value="P:electron transport chain"/>
    <property type="evidence" value="ECO:0007669"/>
    <property type="project" value="InterPro"/>
</dbReference>
<protein>
    <recommendedName>
        <fullName evidence="4">cytochrome-c oxidase</fullName>
        <ecNumber evidence="4">7.1.1.9</ecNumber>
    </recommendedName>
    <alternativeName>
        <fullName evidence="11">Cytochrome aa3 subunit 4</fullName>
    </alternativeName>
    <alternativeName>
        <fullName evidence="10">Cytochrome c oxidase polypeptide IV</fullName>
    </alternativeName>
</protein>
<evidence type="ECO:0000256" key="5">
    <source>
        <dbReference type="ARBA" id="ARBA00022475"/>
    </source>
</evidence>
<keyword evidence="6 13" id="KW-0812">Transmembrane</keyword>
<keyword evidence="5" id="KW-1003">Cell membrane</keyword>
<evidence type="ECO:0000256" key="2">
    <source>
        <dbReference type="ARBA" id="ARBA00004651"/>
    </source>
</evidence>
<dbReference type="InterPro" id="IPR021050">
    <property type="entry name" value="Cyt_c_oxidase_su4_actinobac"/>
</dbReference>
<organism evidence="14 15">
    <name type="scientific">Helcobacillus massiliensis</name>
    <dbReference type="NCBI Taxonomy" id="521392"/>
    <lineage>
        <taxon>Bacteria</taxon>
        <taxon>Bacillati</taxon>
        <taxon>Actinomycetota</taxon>
        <taxon>Actinomycetes</taxon>
        <taxon>Micrococcales</taxon>
        <taxon>Dermabacteraceae</taxon>
        <taxon>Helcobacillus</taxon>
    </lineage>
</organism>
<keyword evidence="15" id="KW-1185">Reference proteome</keyword>
<comment type="subcellular location">
    <subcellularLocation>
        <location evidence="2">Cell membrane</location>
        <topology evidence="2">Multi-pass membrane protein</topology>
    </subcellularLocation>
</comment>
<evidence type="ECO:0000256" key="6">
    <source>
        <dbReference type="ARBA" id="ARBA00022692"/>
    </source>
</evidence>
<comment type="caution">
    <text evidence="14">The sequence shown here is derived from an EMBL/GenBank/DDBJ whole genome shotgun (WGS) entry which is preliminary data.</text>
</comment>
<evidence type="ECO:0000256" key="11">
    <source>
        <dbReference type="ARBA" id="ARBA00031401"/>
    </source>
</evidence>
<evidence type="ECO:0000256" key="10">
    <source>
        <dbReference type="ARBA" id="ARBA00031366"/>
    </source>
</evidence>
<evidence type="ECO:0000313" key="15">
    <source>
        <dbReference type="Proteomes" id="UP000568050"/>
    </source>
</evidence>
<reference evidence="14 15" key="1">
    <citation type="submission" date="2020-08" db="EMBL/GenBank/DDBJ databases">
        <title>Sequencing the genomes of 1000 actinobacteria strains.</title>
        <authorList>
            <person name="Klenk H.-P."/>
        </authorList>
    </citation>
    <scope>NUCLEOTIDE SEQUENCE [LARGE SCALE GENOMIC DNA]</scope>
    <source>
        <strain evidence="14 15">DSM 23040</strain>
    </source>
</reference>
<comment type="similarity">
    <text evidence="3">Belongs to the cytochrome c oxidase bacterial subunit CtaF family.</text>
</comment>
<dbReference type="RefSeq" id="WP_183374155.1">
    <property type="nucleotide sequence ID" value="NZ_CBCSFZ010000005.1"/>
</dbReference>
<dbReference type="EMBL" id="JACHWP010000001">
    <property type="protein sequence ID" value="MBB3022265.1"/>
    <property type="molecule type" value="Genomic_DNA"/>
</dbReference>
<evidence type="ECO:0000256" key="12">
    <source>
        <dbReference type="ARBA" id="ARBA00047816"/>
    </source>
</evidence>
<feature type="transmembrane region" description="Helical" evidence="13">
    <location>
        <begin position="37"/>
        <end position="58"/>
    </location>
</feature>
<evidence type="ECO:0000256" key="13">
    <source>
        <dbReference type="SAM" id="Phobius"/>
    </source>
</evidence>
<comment type="function">
    <text evidence="1">Part of cytochrome c oxidase, its function is unknown.</text>
</comment>
<dbReference type="GO" id="GO:0005886">
    <property type="term" value="C:plasma membrane"/>
    <property type="evidence" value="ECO:0007669"/>
    <property type="project" value="UniProtKB-SubCell"/>
</dbReference>
<evidence type="ECO:0000256" key="3">
    <source>
        <dbReference type="ARBA" id="ARBA00006870"/>
    </source>
</evidence>
<dbReference type="Pfam" id="PF12270">
    <property type="entry name" value="Cyt_c_ox_IV"/>
    <property type="match status" value="1"/>
</dbReference>
<dbReference type="GO" id="GO:0004129">
    <property type="term" value="F:cytochrome-c oxidase activity"/>
    <property type="evidence" value="ECO:0007669"/>
    <property type="project" value="UniProtKB-EC"/>
</dbReference>
<keyword evidence="7" id="KW-1278">Translocase</keyword>
<comment type="catalytic activity">
    <reaction evidence="12">
        <text>4 Fe(II)-[cytochrome c] + O2 + 8 H(+)(in) = 4 Fe(III)-[cytochrome c] + 2 H2O + 4 H(+)(out)</text>
        <dbReference type="Rhea" id="RHEA:11436"/>
        <dbReference type="Rhea" id="RHEA-COMP:10350"/>
        <dbReference type="Rhea" id="RHEA-COMP:14399"/>
        <dbReference type="ChEBI" id="CHEBI:15377"/>
        <dbReference type="ChEBI" id="CHEBI:15378"/>
        <dbReference type="ChEBI" id="CHEBI:15379"/>
        <dbReference type="ChEBI" id="CHEBI:29033"/>
        <dbReference type="ChEBI" id="CHEBI:29034"/>
        <dbReference type="EC" id="7.1.1.9"/>
    </reaction>
</comment>
<evidence type="ECO:0000256" key="9">
    <source>
        <dbReference type="ARBA" id="ARBA00023136"/>
    </source>
</evidence>
<name>A0A839QR68_9MICO</name>
<keyword evidence="9 13" id="KW-0472">Membrane</keyword>
<evidence type="ECO:0000256" key="4">
    <source>
        <dbReference type="ARBA" id="ARBA00012949"/>
    </source>
</evidence>